<evidence type="ECO:0000256" key="16">
    <source>
        <dbReference type="SAM" id="Phobius"/>
    </source>
</evidence>
<dbReference type="SUPFAM" id="SSF51735">
    <property type="entry name" value="NAD(P)-binding Rossmann-fold domains"/>
    <property type="match status" value="1"/>
</dbReference>
<dbReference type="InterPro" id="IPR010945">
    <property type="entry name" value="Malate_DH_type2"/>
</dbReference>
<dbReference type="PROSITE" id="PS00068">
    <property type="entry name" value="MDH"/>
    <property type="match status" value="1"/>
</dbReference>
<feature type="transmembrane region" description="Helical" evidence="16">
    <location>
        <begin position="65"/>
        <end position="82"/>
    </location>
</feature>
<evidence type="ECO:0000256" key="8">
    <source>
        <dbReference type="ARBA" id="ARBA00022824"/>
    </source>
</evidence>
<dbReference type="InterPro" id="IPR036291">
    <property type="entry name" value="NAD(P)-bd_dom_sf"/>
</dbReference>
<feature type="transmembrane region" description="Helical" evidence="16">
    <location>
        <begin position="150"/>
        <end position="168"/>
    </location>
</feature>
<sequence>MNAYRICGDMIHLFAMLLLPVVMWRRKSCAGISAKSQILFAIVFTTRYIDLFIVFISLYNSFMKVVFLSSTYGTLYLMFYTFKTTYDYKYDRIRILYLTVPALFLSFFIAHVYTIIELLWTFSIVLESVAIVPQLLMLSRTSKDKSIISHYLFALGSYKALYILNWIYCYNESNFYDPIVIFAGIVETIITFCGYFSIFIEPKAKSGPIRVVVTDAAGQLAYSLIFKIANGEVFGTQQQVILHLIDEPSAMEVLEGVCMEIDDLALPLVQGYVKTTKLEVAFKNVDAAFLLGTMPNNESKEKKDFLSSNVNTFKLLGEALDKFASKDVKVLVVGNPANTNALICSLNAPSIPKENFTAMTRLDQNRAQSAIAIYLGLCVSNIKNVTIWGNQSSTQFPDVFNASVQSCDSSTSVYDVIKDTQWLEDDFIKIIQTREAAVIQARKKLSAMSAAKAAVDHMHDWWFGTADGTWVSMGIISDGSYGVPKDLIYSMPVTIYKKQWTIVQGLKITSIAKNKLDLAAKELLYEKEEALEVCNPSCVLLLPDCKT</sequence>
<accession>A0A8R2B7V1</accession>
<evidence type="ECO:0000256" key="12">
    <source>
        <dbReference type="ARBA" id="ARBA00023002"/>
    </source>
</evidence>
<dbReference type="RefSeq" id="XP_001950712.2">
    <property type="nucleotide sequence ID" value="XM_001950677.4"/>
</dbReference>
<dbReference type="EC" id="1.1.1.37" evidence="4"/>
<evidence type="ECO:0000256" key="11">
    <source>
        <dbReference type="ARBA" id="ARBA00022989"/>
    </source>
</evidence>
<comment type="similarity">
    <text evidence="2">Belongs to the LDH/MDH superfamily. MDH type 2 family.</text>
</comment>
<evidence type="ECO:0000256" key="7">
    <source>
        <dbReference type="ARBA" id="ARBA00022692"/>
    </source>
</evidence>
<dbReference type="EnsemblMetazoa" id="XM_001950677.5">
    <property type="protein sequence ID" value="XP_001950712.2"/>
    <property type="gene ID" value="LOC100160021"/>
</dbReference>
<evidence type="ECO:0000256" key="1">
    <source>
        <dbReference type="ARBA" id="ARBA00004477"/>
    </source>
</evidence>
<evidence type="ECO:0000256" key="2">
    <source>
        <dbReference type="ARBA" id="ARBA00009613"/>
    </source>
</evidence>
<evidence type="ECO:0000259" key="18">
    <source>
        <dbReference type="Pfam" id="PF02866"/>
    </source>
</evidence>
<proteinExistence type="inferred from homology"/>
<dbReference type="RefSeq" id="XP_008185446.1">
    <property type="nucleotide sequence ID" value="XM_008187224.2"/>
</dbReference>
<dbReference type="Pfam" id="PF02866">
    <property type="entry name" value="Ldh_1_C"/>
    <property type="match status" value="1"/>
</dbReference>
<dbReference type="GO" id="GO:0030060">
    <property type="term" value="F:L-malate dehydrogenase (NAD+) activity"/>
    <property type="evidence" value="ECO:0007669"/>
    <property type="project" value="UniProtKB-EC"/>
</dbReference>
<keyword evidence="9" id="KW-0931">ER-Golgi transport</keyword>
<dbReference type="Proteomes" id="UP000007819">
    <property type="component" value="Chromosome A1"/>
</dbReference>
<keyword evidence="7 16" id="KW-0812">Transmembrane</keyword>
<keyword evidence="12" id="KW-0560">Oxidoreductase</keyword>
<evidence type="ECO:0000256" key="10">
    <source>
        <dbReference type="ARBA" id="ARBA00022927"/>
    </source>
</evidence>
<dbReference type="Gene3D" id="3.40.50.720">
    <property type="entry name" value="NAD(P)-binding Rossmann-like Domain"/>
    <property type="match status" value="1"/>
</dbReference>
<dbReference type="NCBIfam" id="NF003916">
    <property type="entry name" value="PRK05442.1"/>
    <property type="match status" value="1"/>
</dbReference>
<dbReference type="Pfam" id="PF00056">
    <property type="entry name" value="Ldh_1_N"/>
    <property type="match status" value="1"/>
</dbReference>
<dbReference type="GO" id="GO:0006621">
    <property type="term" value="P:protein retention in ER lumen"/>
    <property type="evidence" value="ECO:0007669"/>
    <property type="project" value="InterPro"/>
</dbReference>
<dbReference type="GO" id="GO:0005789">
    <property type="term" value="C:endoplasmic reticulum membrane"/>
    <property type="evidence" value="ECO:0007669"/>
    <property type="project" value="UniProtKB-SubCell"/>
</dbReference>
<evidence type="ECO:0000256" key="5">
    <source>
        <dbReference type="ARBA" id="ARBA00019899"/>
    </source>
</evidence>
<feature type="transmembrane region" description="Helical" evidence="16">
    <location>
        <begin position="180"/>
        <end position="200"/>
    </location>
</feature>
<dbReference type="GeneID" id="100160021"/>
<dbReference type="InterPro" id="IPR001252">
    <property type="entry name" value="Malate_DH_AS"/>
</dbReference>
<dbReference type="InterPro" id="IPR015955">
    <property type="entry name" value="Lactate_DH/Glyco_Ohase_4_C"/>
</dbReference>
<evidence type="ECO:0000256" key="3">
    <source>
        <dbReference type="ARBA" id="ARBA00010120"/>
    </source>
</evidence>
<dbReference type="EnsemblMetazoa" id="XM_008187225.2">
    <property type="protein sequence ID" value="XP_008185447.1"/>
    <property type="gene ID" value="LOC100160021"/>
</dbReference>
<dbReference type="AlphaFoldDB" id="A0A8R2B7V1"/>
<dbReference type="EnsemblMetazoa" id="XM_008187224.3">
    <property type="protein sequence ID" value="XP_008185446.1"/>
    <property type="gene ID" value="LOC100160021"/>
</dbReference>
<dbReference type="GO" id="GO:0046923">
    <property type="term" value="F:ER retention sequence binding"/>
    <property type="evidence" value="ECO:0007669"/>
    <property type="project" value="InterPro"/>
</dbReference>
<feature type="transmembrane region" description="Helical" evidence="16">
    <location>
        <begin position="6"/>
        <end position="26"/>
    </location>
</feature>
<dbReference type="SUPFAM" id="SSF56327">
    <property type="entry name" value="LDH C-terminal domain-like"/>
    <property type="match status" value="1"/>
</dbReference>
<evidence type="ECO:0000313" key="20">
    <source>
        <dbReference type="Proteomes" id="UP000007819"/>
    </source>
</evidence>
<feature type="domain" description="Lactate/malate dehydrogenase C-terminal" evidence="18">
    <location>
        <begin position="360"/>
        <end position="532"/>
    </location>
</feature>
<dbReference type="OrthoDB" id="7694678at2759"/>
<keyword evidence="10" id="KW-0653">Protein transport</keyword>
<evidence type="ECO:0000256" key="9">
    <source>
        <dbReference type="ARBA" id="ARBA00022892"/>
    </source>
</evidence>
<evidence type="ECO:0000256" key="15">
    <source>
        <dbReference type="ARBA" id="ARBA00023170"/>
    </source>
</evidence>
<dbReference type="PROSITE" id="PS00951">
    <property type="entry name" value="ER_LUMEN_RECEPTOR_1"/>
    <property type="match status" value="1"/>
</dbReference>
<dbReference type="InterPro" id="IPR022383">
    <property type="entry name" value="Lactate/malate_DH_C"/>
</dbReference>
<evidence type="ECO:0000256" key="6">
    <source>
        <dbReference type="ARBA" id="ARBA00022448"/>
    </source>
</evidence>
<comment type="similarity">
    <text evidence="3">Belongs to the ERD2 family.</text>
</comment>
<dbReference type="RefSeq" id="XP_008185447.1">
    <property type="nucleotide sequence ID" value="XM_008187225.2"/>
</dbReference>
<organism evidence="19 20">
    <name type="scientific">Acyrthosiphon pisum</name>
    <name type="common">Pea aphid</name>
    <dbReference type="NCBI Taxonomy" id="7029"/>
    <lineage>
        <taxon>Eukaryota</taxon>
        <taxon>Metazoa</taxon>
        <taxon>Ecdysozoa</taxon>
        <taxon>Arthropoda</taxon>
        <taxon>Hexapoda</taxon>
        <taxon>Insecta</taxon>
        <taxon>Pterygota</taxon>
        <taxon>Neoptera</taxon>
        <taxon>Paraneoptera</taxon>
        <taxon>Hemiptera</taxon>
        <taxon>Sternorrhyncha</taxon>
        <taxon>Aphidomorpha</taxon>
        <taxon>Aphidoidea</taxon>
        <taxon>Aphididae</taxon>
        <taxon>Macrosiphini</taxon>
        <taxon>Acyrthosiphon</taxon>
    </lineage>
</organism>
<dbReference type="PRINTS" id="PR00660">
    <property type="entry name" value="ERLUMENR"/>
</dbReference>
<feature type="transmembrane region" description="Helical" evidence="16">
    <location>
        <begin position="94"/>
        <end position="113"/>
    </location>
</feature>
<dbReference type="InterPro" id="IPR001236">
    <property type="entry name" value="Lactate/malate_DH_N"/>
</dbReference>
<comment type="subcellular location">
    <subcellularLocation>
        <location evidence="1">Endoplasmic reticulum membrane</location>
        <topology evidence="1">Multi-pass membrane protein</topology>
    </subcellularLocation>
</comment>
<evidence type="ECO:0000313" key="19">
    <source>
        <dbReference type="EnsemblMetazoa" id="XP_008185446.1"/>
    </source>
</evidence>
<dbReference type="GO" id="GO:0016192">
    <property type="term" value="P:vesicle-mediated transport"/>
    <property type="evidence" value="ECO:0007669"/>
    <property type="project" value="UniProtKB-KW"/>
</dbReference>
<dbReference type="FunFam" id="3.40.50.720:FF:000010">
    <property type="entry name" value="Malate dehydrogenase"/>
    <property type="match status" value="1"/>
</dbReference>
<dbReference type="InterPro" id="IPR000133">
    <property type="entry name" value="ER_ret_rcpt"/>
</dbReference>
<evidence type="ECO:0000256" key="14">
    <source>
        <dbReference type="ARBA" id="ARBA00023136"/>
    </source>
</evidence>
<dbReference type="GO" id="GO:0006108">
    <property type="term" value="P:malate metabolic process"/>
    <property type="evidence" value="ECO:0007669"/>
    <property type="project" value="InterPro"/>
</dbReference>
<feature type="transmembrane region" description="Helical" evidence="16">
    <location>
        <begin position="38"/>
        <end position="59"/>
    </location>
</feature>
<keyword evidence="6" id="KW-0813">Transport</keyword>
<feature type="domain" description="Lactate/malate dehydrogenase N-terminal" evidence="17">
    <location>
        <begin position="210"/>
        <end position="356"/>
    </location>
</feature>
<dbReference type="Pfam" id="PF00810">
    <property type="entry name" value="ER_lumen_recept"/>
    <property type="match status" value="1"/>
</dbReference>
<keyword evidence="14 16" id="KW-0472">Membrane</keyword>
<dbReference type="CDD" id="cd01336">
    <property type="entry name" value="MDH_cytoplasmic_cytosolic"/>
    <property type="match status" value="1"/>
</dbReference>
<evidence type="ECO:0000256" key="13">
    <source>
        <dbReference type="ARBA" id="ARBA00023027"/>
    </source>
</evidence>
<reference evidence="19" key="2">
    <citation type="submission" date="2022-06" db="UniProtKB">
        <authorList>
            <consortium name="EnsemblMetazoa"/>
        </authorList>
    </citation>
    <scope>IDENTIFICATION</scope>
</reference>
<reference evidence="20" key="1">
    <citation type="submission" date="2010-06" db="EMBL/GenBank/DDBJ databases">
        <authorList>
            <person name="Jiang H."/>
            <person name="Abraham K."/>
            <person name="Ali S."/>
            <person name="Alsbrooks S.L."/>
            <person name="Anim B.N."/>
            <person name="Anosike U.S."/>
            <person name="Attaway T."/>
            <person name="Bandaranaike D.P."/>
            <person name="Battles P.K."/>
            <person name="Bell S.N."/>
            <person name="Bell A.V."/>
            <person name="Beltran B."/>
            <person name="Bickham C."/>
            <person name="Bustamante Y."/>
            <person name="Caleb T."/>
            <person name="Canada A."/>
            <person name="Cardenas V."/>
            <person name="Carter K."/>
            <person name="Chacko J."/>
            <person name="Chandrabose M.N."/>
            <person name="Chavez D."/>
            <person name="Chavez A."/>
            <person name="Chen L."/>
            <person name="Chu H.-S."/>
            <person name="Claassen K.J."/>
            <person name="Cockrell R."/>
            <person name="Collins M."/>
            <person name="Cooper J.A."/>
            <person name="Cree A."/>
            <person name="Curry S.M."/>
            <person name="Da Y."/>
            <person name="Dao M.D."/>
            <person name="Das B."/>
            <person name="Davila M.-L."/>
            <person name="Davy-Carroll L."/>
            <person name="Denson S."/>
            <person name="Dinh H."/>
            <person name="Ebong V.E."/>
            <person name="Edwards J.R."/>
            <person name="Egan A."/>
            <person name="El-Daye J."/>
            <person name="Escobedo L."/>
            <person name="Fernandez S."/>
            <person name="Fernando P.R."/>
            <person name="Flagg N."/>
            <person name="Forbes L.D."/>
            <person name="Fowler R.G."/>
            <person name="Fu Q."/>
            <person name="Gabisi R.A."/>
            <person name="Ganer J."/>
            <person name="Garbino Pronczuk A."/>
            <person name="Garcia R.M."/>
            <person name="Garner T."/>
            <person name="Garrett T.E."/>
            <person name="Gonzalez D.A."/>
            <person name="Hamid H."/>
            <person name="Hawkins E.S."/>
            <person name="Hirani K."/>
            <person name="Hogues M.E."/>
            <person name="Hollins B."/>
            <person name="Hsiao C.-H."/>
            <person name="Jabil R."/>
            <person name="James M.L."/>
            <person name="Jhangiani S.N."/>
            <person name="Johnson B."/>
            <person name="Johnson Q."/>
            <person name="Joshi V."/>
            <person name="Kalu J.B."/>
            <person name="Kam C."/>
            <person name="Kashfia A."/>
            <person name="Keebler J."/>
            <person name="Kisamo H."/>
            <person name="Kovar C.L."/>
            <person name="Lago L.A."/>
            <person name="Lai C.-Y."/>
            <person name="Laidlaw J."/>
            <person name="Lara F."/>
            <person name="Le T.-K."/>
            <person name="Lee S.L."/>
            <person name="Legall F.H."/>
            <person name="Lemon S.J."/>
            <person name="Lewis L.R."/>
            <person name="Li B."/>
            <person name="Liu Y."/>
            <person name="Liu Y.-S."/>
            <person name="Lopez J."/>
            <person name="Lozado R.J."/>
            <person name="Lu J."/>
            <person name="Madu R.C."/>
            <person name="Maheshwari M."/>
            <person name="Maheshwari R."/>
            <person name="Malloy K."/>
            <person name="Martinez E."/>
            <person name="Mathew T."/>
            <person name="Mercado I.C."/>
            <person name="Mercado C."/>
            <person name="Meyer B."/>
            <person name="Montgomery K."/>
            <person name="Morgan M.B."/>
            <person name="Munidasa M."/>
            <person name="Nazareth L.V."/>
            <person name="Nelson J."/>
            <person name="Ng B.M."/>
            <person name="Nguyen N.B."/>
            <person name="Nguyen P.Q."/>
            <person name="Nguyen T."/>
            <person name="Obregon M."/>
            <person name="Okwuonu G.O."/>
            <person name="Onwere C.G."/>
            <person name="Orozco G."/>
            <person name="Parra A."/>
            <person name="Patel S."/>
            <person name="Patil S."/>
            <person name="Perez A."/>
            <person name="Perez Y."/>
            <person name="Pham C."/>
            <person name="Primus E.L."/>
            <person name="Pu L.-L."/>
            <person name="Puazo M."/>
            <person name="Qin X."/>
            <person name="Quiroz J.B."/>
            <person name="Reese J."/>
            <person name="Richards S."/>
            <person name="Rives C.M."/>
            <person name="Robberts R."/>
            <person name="Ruiz S.J."/>
            <person name="Ruiz M.J."/>
            <person name="Santibanez J."/>
            <person name="Schneider B.W."/>
            <person name="Sisson I."/>
            <person name="Smith M."/>
            <person name="Sodergren E."/>
            <person name="Song X.-Z."/>
            <person name="Song B.B."/>
            <person name="Summersgill H."/>
            <person name="Thelus R."/>
            <person name="Thornton R.D."/>
            <person name="Trejos Z.Y."/>
            <person name="Usmani K."/>
            <person name="Vattathil S."/>
            <person name="Villasana D."/>
            <person name="Walker D.L."/>
            <person name="Wang S."/>
            <person name="Wang K."/>
            <person name="White C.S."/>
            <person name="Williams A.C."/>
            <person name="Williamson J."/>
            <person name="Wilson K."/>
            <person name="Woghiren I.O."/>
            <person name="Woodworth J.R."/>
            <person name="Worley K.C."/>
            <person name="Wright R.A."/>
            <person name="Wu W."/>
            <person name="Young L."/>
            <person name="Zhang L."/>
            <person name="Zhang J."/>
            <person name="Zhu Y."/>
            <person name="Muzny D.M."/>
            <person name="Weinstock G."/>
            <person name="Gibbs R.A."/>
        </authorList>
    </citation>
    <scope>NUCLEOTIDE SEQUENCE [LARGE SCALE GENOMIC DNA]</scope>
    <source>
        <strain evidence="20">LSR1</strain>
    </source>
</reference>
<dbReference type="InterPro" id="IPR011274">
    <property type="entry name" value="Malate_DH_NAD-dep_euk"/>
</dbReference>
<keyword evidence="20" id="KW-1185">Reference proteome</keyword>
<keyword evidence="8" id="KW-0256">Endoplasmic reticulum</keyword>
<keyword evidence="13" id="KW-0520">NAD</keyword>
<keyword evidence="15" id="KW-0675">Receptor</keyword>
<evidence type="ECO:0000259" key="17">
    <source>
        <dbReference type="Pfam" id="PF00056"/>
    </source>
</evidence>
<dbReference type="Gene3D" id="3.90.110.10">
    <property type="entry name" value="Lactate dehydrogenase/glycoside hydrolase, family 4, C-terminal"/>
    <property type="match status" value="1"/>
</dbReference>
<evidence type="ECO:0000256" key="4">
    <source>
        <dbReference type="ARBA" id="ARBA00012995"/>
    </source>
</evidence>
<dbReference type="FunFam" id="3.90.110.10:FF:000002">
    <property type="entry name" value="Malate dehydrogenase"/>
    <property type="match status" value="1"/>
</dbReference>
<dbReference type="PANTHER" id="PTHR23382">
    <property type="entry name" value="MALATE DEHYDROGENASE"/>
    <property type="match status" value="1"/>
</dbReference>
<name>A0A8R2B7V1_ACYPI</name>
<dbReference type="GO" id="GO:0015031">
    <property type="term" value="P:protein transport"/>
    <property type="evidence" value="ECO:0007669"/>
    <property type="project" value="UniProtKB-KW"/>
</dbReference>
<dbReference type="NCBIfam" id="TIGR01759">
    <property type="entry name" value="MalateDH-SF1"/>
    <property type="match status" value="1"/>
</dbReference>
<keyword evidence="11 16" id="KW-1133">Transmembrane helix</keyword>
<dbReference type="KEGG" id="api:100160021"/>
<protein>
    <recommendedName>
        <fullName evidence="5">Malate dehydrogenase, cytoplasmic</fullName>
        <ecNumber evidence="4">1.1.1.37</ecNumber>
    </recommendedName>
</protein>